<keyword evidence="1" id="KW-0812">Transmembrane</keyword>
<evidence type="ECO:0000256" key="1">
    <source>
        <dbReference type="SAM" id="Phobius"/>
    </source>
</evidence>
<keyword evidence="1" id="KW-1133">Transmembrane helix</keyword>
<evidence type="ECO:0000313" key="4">
    <source>
        <dbReference type="Proteomes" id="UP000007015"/>
    </source>
</evidence>
<dbReference type="CDD" id="cd02440">
    <property type="entry name" value="AdoMet_MTases"/>
    <property type="match status" value="1"/>
</dbReference>
<dbReference type="HOGENOM" id="CLU_025910_0_0_1"/>
<evidence type="ECO:0000313" key="3">
    <source>
        <dbReference type="EMBL" id="EEC82806.1"/>
    </source>
</evidence>
<dbReference type="GO" id="GO:0008757">
    <property type="term" value="F:S-adenosylmethionine-dependent methyltransferase activity"/>
    <property type="evidence" value="ECO:0007669"/>
    <property type="project" value="InterPro"/>
</dbReference>
<dbReference type="SUPFAM" id="SSF53335">
    <property type="entry name" value="S-adenosyl-L-methionine-dependent methyltransferases"/>
    <property type="match status" value="1"/>
</dbReference>
<dbReference type="OMA" id="WDAYRCK"/>
<gene>
    <name evidence="3" type="ORF">OsI_27582</name>
</gene>
<dbReference type="PANTHER" id="PTHR44067">
    <property type="entry name" value="S-ADENOSYL-L-METHIONINE-DEPENDENT METHYLTRANSFERASE SUPERFAMILY PROTEIN-RELATED"/>
    <property type="match status" value="1"/>
</dbReference>
<dbReference type="Proteomes" id="UP000007015">
    <property type="component" value="Chromosome 8"/>
</dbReference>
<dbReference type="STRING" id="39946.B8BA62"/>
<feature type="transmembrane region" description="Helical" evidence="1">
    <location>
        <begin position="21"/>
        <end position="44"/>
    </location>
</feature>
<name>B8BA62_ORYSI</name>
<sequence>MDPYCDGKSKKSPAMGRRRRYCRCGTTMLTMLLFVVTNSASVLLSSGAGAFLLRRYKPATARLWAWDDSAALLDDLNATQSALADTHAQLADLHARLGTANSLLETLLAAMAAERRDGGTPWARELSGELELAVAPHRNVTGKATVFPALGHACARFQDDLEAYMRYTPGGECPSDEQLARRLMLNGCDPLPRRRCRPRSPAGYVQPAPLTKSLWAIPPDTTVVWDAYRCKNYSCLVRGGGGGEFDLLGREKRRWMRDDGALAYSIDSVLAARPNGTVRIGLDIGGVSGTFAARMRERGVAVVTTAMNSGGPSGSLIASRGLVPVHVGPAHRLPFFDGTLDIVHWTSPEHVAGVMLEFALFDIYRVLRPGGLLWLDHFVFPGEQLNATFAPMVDRVGFRRLRWNTGKKLVSALLEKPMT</sequence>
<dbReference type="Gene3D" id="3.40.50.150">
    <property type="entry name" value="Vaccinia Virus protein VP39"/>
    <property type="match status" value="1"/>
</dbReference>
<dbReference type="EMBL" id="CM000133">
    <property type="protein sequence ID" value="EEC82806.1"/>
    <property type="molecule type" value="Genomic_DNA"/>
</dbReference>
<dbReference type="InterPro" id="IPR013216">
    <property type="entry name" value="Methyltransf_11"/>
</dbReference>
<dbReference type="PANTHER" id="PTHR44067:SF2">
    <property type="entry name" value="OS08G0113400 PROTEIN"/>
    <property type="match status" value="1"/>
</dbReference>
<dbReference type="AlphaFoldDB" id="B8BA62"/>
<accession>B8BA62</accession>
<reference evidence="3 4" key="1">
    <citation type="journal article" date="2005" name="PLoS Biol.">
        <title>The genomes of Oryza sativa: a history of duplications.</title>
        <authorList>
            <person name="Yu J."/>
            <person name="Wang J."/>
            <person name="Lin W."/>
            <person name="Li S."/>
            <person name="Li H."/>
            <person name="Zhou J."/>
            <person name="Ni P."/>
            <person name="Dong W."/>
            <person name="Hu S."/>
            <person name="Zeng C."/>
            <person name="Zhang J."/>
            <person name="Zhang Y."/>
            <person name="Li R."/>
            <person name="Xu Z."/>
            <person name="Li S."/>
            <person name="Li X."/>
            <person name="Zheng H."/>
            <person name="Cong L."/>
            <person name="Lin L."/>
            <person name="Yin J."/>
            <person name="Geng J."/>
            <person name="Li G."/>
            <person name="Shi J."/>
            <person name="Liu J."/>
            <person name="Lv H."/>
            <person name="Li J."/>
            <person name="Wang J."/>
            <person name="Deng Y."/>
            <person name="Ran L."/>
            <person name="Shi X."/>
            <person name="Wang X."/>
            <person name="Wu Q."/>
            <person name="Li C."/>
            <person name="Ren X."/>
            <person name="Wang J."/>
            <person name="Wang X."/>
            <person name="Li D."/>
            <person name="Liu D."/>
            <person name="Zhang X."/>
            <person name="Ji Z."/>
            <person name="Zhao W."/>
            <person name="Sun Y."/>
            <person name="Zhang Z."/>
            <person name="Bao J."/>
            <person name="Han Y."/>
            <person name="Dong L."/>
            <person name="Ji J."/>
            <person name="Chen P."/>
            <person name="Wu S."/>
            <person name="Liu J."/>
            <person name="Xiao Y."/>
            <person name="Bu D."/>
            <person name="Tan J."/>
            <person name="Yang L."/>
            <person name="Ye C."/>
            <person name="Zhang J."/>
            <person name="Xu J."/>
            <person name="Zhou Y."/>
            <person name="Yu Y."/>
            <person name="Zhang B."/>
            <person name="Zhuang S."/>
            <person name="Wei H."/>
            <person name="Liu B."/>
            <person name="Lei M."/>
            <person name="Yu H."/>
            <person name="Li Y."/>
            <person name="Xu H."/>
            <person name="Wei S."/>
            <person name="He X."/>
            <person name="Fang L."/>
            <person name="Zhang Z."/>
            <person name="Zhang Y."/>
            <person name="Huang X."/>
            <person name="Su Z."/>
            <person name="Tong W."/>
            <person name="Li J."/>
            <person name="Tong Z."/>
            <person name="Li S."/>
            <person name="Ye J."/>
            <person name="Wang L."/>
            <person name="Fang L."/>
            <person name="Lei T."/>
            <person name="Chen C."/>
            <person name="Chen H."/>
            <person name="Xu Z."/>
            <person name="Li H."/>
            <person name="Huang H."/>
            <person name="Zhang F."/>
            <person name="Xu H."/>
            <person name="Li N."/>
            <person name="Zhao C."/>
            <person name="Li S."/>
            <person name="Dong L."/>
            <person name="Huang Y."/>
            <person name="Li L."/>
            <person name="Xi Y."/>
            <person name="Qi Q."/>
            <person name="Li W."/>
            <person name="Zhang B."/>
            <person name="Hu W."/>
            <person name="Zhang Y."/>
            <person name="Tian X."/>
            <person name="Jiao Y."/>
            <person name="Liang X."/>
            <person name="Jin J."/>
            <person name="Gao L."/>
            <person name="Zheng W."/>
            <person name="Hao B."/>
            <person name="Liu S."/>
            <person name="Wang W."/>
            <person name="Yuan L."/>
            <person name="Cao M."/>
            <person name="McDermott J."/>
            <person name="Samudrala R."/>
            <person name="Wang J."/>
            <person name="Wong G.K."/>
            <person name="Yang H."/>
        </authorList>
    </citation>
    <scope>NUCLEOTIDE SEQUENCE [LARGE SCALE GENOMIC DNA]</scope>
    <source>
        <strain evidence="4">cv. 93-11</strain>
    </source>
</reference>
<proteinExistence type="predicted"/>
<dbReference type="Pfam" id="PF08241">
    <property type="entry name" value="Methyltransf_11"/>
    <property type="match status" value="1"/>
</dbReference>
<feature type="domain" description="Methyltransferase type 11" evidence="2">
    <location>
        <begin position="282"/>
        <end position="374"/>
    </location>
</feature>
<organism evidence="3 4">
    <name type="scientific">Oryza sativa subsp. indica</name>
    <name type="common">Rice</name>
    <dbReference type="NCBI Taxonomy" id="39946"/>
    <lineage>
        <taxon>Eukaryota</taxon>
        <taxon>Viridiplantae</taxon>
        <taxon>Streptophyta</taxon>
        <taxon>Embryophyta</taxon>
        <taxon>Tracheophyta</taxon>
        <taxon>Spermatophyta</taxon>
        <taxon>Magnoliopsida</taxon>
        <taxon>Liliopsida</taxon>
        <taxon>Poales</taxon>
        <taxon>Poaceae</taxon>
        <taxon>BOP clade</taxon>
        <taxon>Oryzoideae</taxon>
        <taxon>Oryzeae</taxon>
        <taxon>Oryzinae</taxon>
        <taxon>Oryza</taxon>
        <taxon>Oryza sativa</taxon>
    </lineage>
</organism>
<dbReference type="InterPro" id="IPR053223">
    <property type="entry name" value="Prob_Methyltransferase"/>
</dbReference>
<dbReference type="InterPro" id="IPR029063">
    <property type="entry name" value="SAM-dependent_MTases_sf"/>
</dbReference>
<dbReference type="Gramene" id="BGIOSGA027761-TA">
    <property type="protein sequence ID" value="BGIOSGA027761-PA"/>
    <property type="gene ID" value="BGIOSGA027761"/>
</dbReference>
<keyword evidence="1" id="KW-0472">Membrane</keyword>
<protein>
    <recommendedName>
        <fullName evidence="2">Methyltransferase type 11 domain-containing protein</fullName>
    </recommendedName>
</protein>
<keyword evidence="4" id="KW-1185">Reference proteome</keyword>
<evidence type="ECO:0000259" key="2">
    <source>
        <dbReference type="Pfam" id="PF08241"/>
    </source>
</evidence>